<dbReference type="Gene3D" id="3.60.21.10">
    <property type="match status" value="1"/>
</dbReference>
<dbReference type="EMBL" id="BTSY01000003">
    <property type="protein sequence ID" value="GMT18150.1"/>
    <property type="molecule type" value="Genomic_DNA"/>
</dbReference>
<dbReference type="InterPro" id="IPR050341">
    <property type="entry name" value="PP1_catalytic_subunit"/>
</dbReference>
<organism evidence="3 4">
    <name type="scientific">Pristionchus fissidentatus</name>
    <dbReference type="NCBI Taxonomy" id="1538716"/>
    <lineage>
        <taxon>Eukaryota</taxon>
        <taxon>Metazoa</taxon>
        <taxon>Ecdysozoa</taxon>
        <taxon>Nematoda</taxon>
        <taxon>Chromadorea</taxon>
        <taxon>Rhabditida</taxon>
        <taxon>Rhabditina</taxon>
        <taxon>Diplogasteromorpha</taxon>
        <taxon>Diplogasteroidea</taxon>
        <taxon>Neodiplogasteridae</taxon>
        <taxon>Pristionchus</taxon>
    </lineage>
</organism>
<accession>A0AAV5VJN9</accession>
<comment type="similarity">
    <text evidence="1">Belongs to the PPP phosphatase family.</text>
</comment>
<sequence length="117" mass="13702">ADILRVLVKAQSRFKQEPPLVHCLLPVAIVGDTHGQFQDLHRVFFNFAKGEKAGWLTQRYVFLGDYVDRGMQSLEVVIFLFLLKIKFRKSFFLLRGNHETKAINRQYGFLLELSNRF</sequence>
<dbReference type="InterPro" id="IPR004843">
    <property type="entry name" value="Calcineurin-like_PHP"/>
</dbReference>
<dbReference type="Pfam" id="PF00149">
    <property type="entry name" value="Metallophos"/>
    <property type="match status" value="1"/>
</dbReference>
<dbReference type="PANTHER" id="PTHR11668">
    <property type="entry name" value="SERINE/THREONINE PROTEIN PHOSPHATASE"/>
    <property type="match status" value="1"/>
</dbReference>
<dbReference type="InterPro" id="IPR029052">
    <property type="entry name" value="Metallo-depent_PP-like"/>
</dbReference>
<dbReference type="PRINTS" id="PR00114">
    <property type="entry name" value="STPHPHTASE"/>
</dbReference>
<comment type="catalytic activity">
    <reaction evidence="1">
        <text>O-phospho-L-threonyl-[protein] + H2O = L-threonyl-[protein] + phosphate</text>
        <dbReference type="Rhea" id="RHEA:47004"/>
        <dbReference type="Rhea" id="RHEA-COMP:11060"/>
        <dbReference type="Rhea" id="RHEA-COMP:11605"/>
        <dbReference type="ChEBI" id="CHEBI:15377"/>
        <dbReference type="ChEBI" id="CHEBI:30013"/>
        <dbReference type="ChEBI" id="CHEBI:43474"/>
        <dbReference type="ChEBI" id="CHEBI:61977"/>
        <dbReference type="EC" id="3.1.3.16"/>
    </reaction>
</comment>
<dbReference type="GO" id="GO:0005634">
    <property type="term" value="C:nucleus"/>
    <property type="evidence" value="ECO:0007669"/>
    <property type="project" value="TreeGrafter"/>
</dbReference>
<dbReference type="GO" id="GO:0005737">
    <property type="term" value="C:cytoplasm"/>
    <property type="evidence" value="ECO:0007669"/>
    <property type="project" value="TreeGrafter"/>
</dbReference>
<dbReference type="PROSITE" id="PS00125">
    <property type="entry name" value="SER_THR_PHOSPHATASE"/>
    <property type="match status" value="1"/>
</dbReference>
<evidence type="ECO:0000259" key="2">
    <source>
        <dbReference type="PROSITE" id="PS00125"/>
    </source>
</evidence>
<dbReference type="GO" id="GO:0004722">
    <property type="term" value="F:protein serine/threonine phosphatase activity"/>
    <property type="evidence" value="ECO:0007669"/>
    <property type="project" value="UniProtKB-EC"/>
</dbReference>
<feature type="domain" description="Serine/threonine specific protein phosphatases" evidence="2">
    <location>
        <begin position="94"/>
        <end position="99"/>
    </location>
</feature>
<proteinExistence type="inferred from homology"/>
<dbReference type="Proteomes" id="UP001432322">
    <property type="component" value="Unassembled WGS sequence"/>
</dbReference>
<evidence type="ECO:0000313" key="3">
    <source>
        <dbReference type="EMBL" id="GMT18150.1"/>
    </source>
</evidence>
<dbReference type="InterPro" id="IPR006186">
    <property type="entry name" value="Ser/Thr-sp_prot-phosphatase"/>
</dbReference>
<name>A0AAV5VJN9_9BILA</name>
<dbReference type="SMART" id="SM00156">
    <property type="entry name" value="PP2Ac"/>
    <property type="match status" value="1"/>
</dbReference>
<gene>
    <name evidence="3" type="ORF">PFISCL1PPCAC_9447</name>
</gene>
<protein>
    <recommendedName>
        <fullName evidence="1">Serine/threonine-protein phosphatase</fullName>
        <ecNumber evidence="1">3.1.3.16</ecNumber>
    </recommendedName>
</protein>
<dbReference type="SUPFAM" id="SSF56300">
    <property type="entry name" value="Metallo-dependent phosphatases"/>
    <property type="match status" value="1"/>
</dbReference>
<evidence type="ECO:0000313" key="4">
    <source>
        <dbReference type="Proteomes" id="UP001432322"/>
    </source>
</evidence>
<evidence type="ECO:0000256" key="1">
    <source>
        <dbReference type="RuleBase" id="RU004273"/>
    </source>
</evidence>
<feature type="non-terminal residue" evidence="3">
    <location>
        <position position="1"/>
    </location>
</feature>
<dbReference type="PANTHER" id="PTHR11668:SF491">
    <property type="entry name" value="SERINE_THREONINE-PROTEIN PHOSPHATASE"/>
    <property type="match status" value="1"/>
</dbReference>
<dbReference type="EC" id="3.1.3.16" evidence="1"/>
<keyword evidence="1" id="KW-0378">Hydrolase</keyword>
<dbReference type="AlphaFoldDB" id="A0AAV5VJN9"/>
<comment type="caution">
    <text evidence="3">The sequence shown here is derived from an EMBL/GenBank/DDBJ whole genome shotgun (WGS) entry which is preliminary data.</text>
</comment>
<keyword evidence="4" id="KW-1185">Reference proteome</keyword>
<feature type="non-terminal residue" evidence="3">
    <location>
        <position position="117"/>
    </location>
</feature>
<reference evidence="3" key="1">
    <citation type="submission" date="2023-10" db="EMBL/GenBank/DDBJ databases">
        <title>Genome assembly of Pristionchus species.</title>
        <authorList>
            <person name="Yoshida K."/>
            <person name="Sommer R.J."/>
        </authorList>
    </citation>
    <scope>NUCLEOTIDE SEQUENCE</scope>
    <source>
        <strain evidence="3">RS5133</strain>
    </source>
</reference>